<feature type="compositionally biased region" description="Basic and acidic residues" evidence="2">
    <location>
        <begin position="444"/>
        <end position="453"/>
    </location>
</feature>
<gene>
    <name evidence="3" type="ORF">A3770_01p08750</name>
</gene>
<feature type="region of interest" description="Disordered" evidence="2">
    <location>
        <begin position="44"/>
        <end position="112"/>
    </location>
</feature>
<feature type="region of interest" description="Disordered" evidence="2">
    <location>
        <begin position="444"/>
        <end position="475"/>
    </location>
</feature>
<keyword evidence="4" id="KW-1185">Reference proteome</keyword>
<evidence type="ECO:0000256" key="1">
    <source>
        <dbReference type="SAM" id="Coils"/>
    </source>
</evidence>
<organism evidence="3 4">
    <name type="scientific">Chloropicon primus</name>
    <dbReference type="NCBI Taxonomy" id="1764295"/>
    <lineage>
        <taxon>Eukaryota</taxon>
        <taxon>Viridiplantae</taxon>
        <taxon>Chlorophyta</taxon>
        <taxon>Chloropicophyceae</taxon>
        <taxon>Chloropicales</taxon>
        <taxon>Chloropicaceae</taxon>
        <taxon>Chloropicon</taxon>
    </lineage>
</organism>
<proteinExistence type="predicted"/>
<keyword evidence="1" id="KW-0175">Coiled coil</keyword>
<feature type="coiled-coil region" evidence="1">
    <location>
        <begin position="365"/>
        <end position="399"/>
    </location>
</feature>
<feature type="compositionally biased region" description="Basic and acidic residues" evidence="2">
    <location>
        <begin position="69"/>
        <end position="78"/>
    </location>
</feature>
<dbReference type="Proteomes" id="UP000316726">
    <property type="component" value="Chromosome 1"/>
</dbReference>
<feature type="compositionally biased region" description="Acidic residues" evidence="2">
    <location>
        <begin position="52"/>
        <end position="61"/>
    </location>
</feature>
<name>A0A5B8MD68_9CHLO</name>
<feature type="compositionally biased region" description="Basic and acidic residues" evidence="2">
    <location>
        <begin position="314"/>
        <end position="350"/>
    </location>
</feature>
<feature type="compositionally biased region" description="Basic and acidic residues" evidence="2">
    <location>
        <begin position="464"/>
        <end position="475"/>
    </location>
</feature>
<dbReference type="STRING" id="1764295.A0A5B8MD68"/>
<feature type="compositionally biased region" description="Low complexity" evidence="2">
    <location>
        <begin position="302"/>
        <end position="313"/>
    </location>
</feature>
<accession>A0A5B8MD68</accession>
<sequence>MATFFADLSAAVKDGVKEFSQTAIHEVTETVKEGTQTVVSAPQKIVNTASTNDEEDLEEESTVQVEASHLTKDGDAKSLKRFRSPRRSANAKESVAGARSSPASTSRTETSLEELGTKVRALFVDEGQGASPDKVKLQGECESLLKVLRANARKKQSECASLQRKLAQLKKEKEALTQDSDALTLQVQDITASLEAKLSNLKKETRKAVAEKEAGEASLKEMKALMKQTSEERNQLAARVTELEQEAVETEAMSKASSAAQKEELHGRVIAAEQLASEVEKKWKEAEERATDAEREKEKANEACAKAEASALESAKRAEDSLAQLEIERGSREEAQGQQEQLHKDSERRKAAFQQALQAAVGGIERKLEAENEKLYHRLKEAEENLVASEESCADLKKLRLTAEQESEERGRVANAAELSKEAAEKAAAEAIQGKLDALQRAEDLESELEKAGSESQSHKTSVRKLEAKEKEMKGQLEDYEKELEACKKESTSLQDRVQSKISSLERDLERARKALQESRQSEQNALREIEVNQAKQSTAPSMNHHDSSERVKELERRLFEAEAKISEKNSASSTSKGSGPFNSLQSFSLEKIGLGKLGGSKEKSLPMPLTSRRPATKKGQISLRTWLLVIYLVVVHIAVMRTVTQEHELEIQCDSRSHIGQSLSAPS</sequence>
<reference evidence="3 4" key="1">
    <citation type="submission" date="2018-07" db="EMBL/GenBank/DDBJ databases">
        <title>The complete nuclear genome of the prasinophyte Chloropicon primus (CCMP1205).</title>
        <authorList>
            <person name="Pombert J.-F."/>
            <person name="Otis C."/>
            <person name="Turmel M."/>
            <person name="Lemieux C."/>
        </authorList>
    </citation>
    <scope>NUCLEOTIDE SEQUENCE [LARGE SCALE GENOMIC DNA]</scope>
    <source>
        <strain evidence="3 4">CCMP1205</strain>
    </source>
</reference>
<evidence type="ECO:0000256" key="2">
    <source>
        <dbReference type="SAM" id="MobiDB-lite"/>
    </source>
</evidence>
<feature type="region of interest" description="Disordered" evidence="2">
    <location>
        <begin position="534"/>
        <end position="554"/>
    </location>
</feature>
<dbReference type="AlphaFoldDB" id="A0A5B8MD68"/>
<protein>
    <submittedName>
        <fullName evidence="3">Uncharacterized protein</fullName>
    </submittedName>
</protein>
<evidence type="ECO:0000313" key="3">
    <source>
        <dbReference type="EMBL" id="QDZ18357.1"/>
    </source>
</evidence>
<feature type="compositionally biased region" description="Basic and acidic residues" evidence="2">
    <location>
        <begin position="544"/>
        <end position="554"/>
    </location>
</feature>
<evidence type="ECO:0000313" key="4">
    <source>
        <dbReference type="Proteomes" id="UP000316726"/>
    </source>
</evidence>
<feature type="region of interest" description="Disordered" evidence="2">
    <location>
        <begin position="282"/>
        <end position="351"/>
    </location>
</feature>
<feature type="compositionally biased region" description="Basic and acidic residues" evidence="2">
    <location>
        <begin position="282"/>
        <end position="301"/>
    </location>
</feature>
<feature type="region of interest" description="Disordered" evidence="2">
    <location>
        <begin position="207"/>
        <end position="234"/>
    </location>
</feature>
<dbReference type="EMBL" id="CP031034">
    <property type="protein sequence ID" value="QDZ18357.1"/>
    <property type="molecule type" value="Genomic_DNA"/>
</dbReference>